<dbReference type="Proteomes" id="UP001438707">
    <property type="component" value="Unassembled WGS sequence"/>
</dbReference>
<feature type="signal peptide" evidence="2">
    <location>
        <begin position="1"/>
        <end position="19"/>
    </location>
</feature>
<dbReference type="Gene3D" id="3.20.80.10">
    <property type="entry name" value="Regulatory factor, effector binding domain"/>
    <property type="match status" value="1"/>
</dbReference>
<dbReference type="EMBL" id="JALJOS010000008">
    <property type="protein sequence ID" value="KAK9835527.1"/>
    <property type="molecule type" value="Genomic_DNA"/>
</dbReference>
<evidence type="ECO:0000256" key="2">
    <source>
        <dbReference type="SAM" id="SignalP"/>
    </source>
</evidence>
<evidence type="ECO:0000256" key="1">
    <source>
        <dbReference type="ARBA" id="ARBA00009817"/>
    </source>
</evidence>
<evidence type="ECO:0008006" key="5">
    <source>
        <dbReference type="Google" id="ProtNLM"/>
    </source>
</evidence>
<dbReference type="FunFam" id="3.20.80.10:FF:000002">
    <property type="entry name" value="Heme-binding protein 2"/>
    <property type="match status" value="1"/>
</dbReference>
<proteinExistence type="inferred from homology"/>
<keyword evidence="2" id="KW-0732">Signal</keyword>
<comment type="similarity">
    <text evidence="1">Belongs to the HEBP family.</text>
</comment>
<name>A0AAW1RP28_9CHLO</name>
<dbReference type="AlphaFoldDB" id="A0AAW1RP28"/>
<comment type="caution">
    <text evidence="3">The sequence shown here is derived from an EMBL/GenBank/DDBJ whole genome shotgun (WGS) entry which is preliminary data.</text>
</comment>
<keyword evidence="4" id="KW-1185">Reference proteome</keyword>
<dbReference type="InterPro" id="IPR006917">
    <property type="entry name" value="SOUL_heme-bd"/>
</dbReference>
<dbReference type="InterPro" id="IPR011256">
    <property type="entry name" value="Reg_factor_effector_dom_sf"/>
</dbReference>
<accession>A0AAW1RP28</accession>
<dbReference type="PANTHER" id="PTHR11220:SF1">
    <property type="entry name" value="HEME-BINDING PROTEIN 2"/>
    <property type="match status" value="1"/>
</dbReference>
<dbReference type="PANTHER" id="PTHR11220">
    <property type="entry name" value="HEME-BINDING PROTEIN-RELATED"/>
    <property type="match status" value="1"/>
</dbReference>
<feature type="chain" id="PRO_5043564929" description="Heme-binding protein 2" evidence="2">
    <location>
        <begin position="20"/>
        <end position="214"/>
    </location>
</feature>
<evidence type="ECO:0000313" key="4">
    <source>
        <dbReference type="Proteomes" id="UP001438707"/>
    </source>
</evidence>
<gene>
    <name evidence="3" type="ORF">WJX74_002394</name>
</gene>
<organism evidence="3 4">
    <name type="scientific">Apatococcus lobatus</name>
    <dbReference type="NCBI Taxonomy" id="904363"/>
    <lineage>
        <taxon>Eukaryota</taxon>
        <taxon>Viridiplantae</taxon>
        <taxon>Chlorophyta</taxon>
        <taxon>core chlorophytes</taxon>
        <taxon>Trebouxiophyceae</taxon>
        <taxon>Chlorellales</taxon>
        <taxon>Chlorellaceae</taxon>
        <taxon>Apatococcus</taxon>
    </lineage>
</organism>
<evidence type="ECO:0000313" key="3">
    <source>
        <dbReference type="EMBL" id="KAK9835527.1"/>
    </source>
</evidence>
<sequence>MQSTLACLCLALCISSSFAAPLSAFKSIREEALGSPPFCRGTPCPDYEVVKKTSNYELRKFEPTTWATVQAPGSYAKASTEGYAELYRYVDGANEEGQKLEGTKPLTLIFKAEDDYSKCEQNHTVAYYLVGKDEESAPKPTDANVKIFSTGEKSAYVKSFSGFATESSILSAAKDLSEELSKDGIETSTTFFFALYDGPQILINRHNEVWLAEA</sequence>
<dbReference type="Pfam" id="PF04832">
    <property type="entry name" value="SOUL"/>
    <property type="match status" value="1"/>
</dbReference>
<reference evidence="3 4" key="1">
    <citation type="journal article" date="2024" name="Nat. Commun.">
        <title>Phylogenomics reveals the evolutionary origins of lichenization in chlorophyte algae.</title>
        <authorList>
            <person name="Puginier C."/>
            <person name="Libourel C."/>
            <person name="Otte J."/>
            <person name="Skaloud P."/>
            <person name="Haon M."/>
            <person name="Grisel S."/>
            <person name="Petersen M."/>
            <person name="Berrin J.G."/>
            <person name="Delaux P.M."/>
            <person name="Dal Grande F."/>
            <person name="Keller J."/>
        </authorList>
    </citation>
    <scope>NUCLEOTIDE SEQUENCE [LARGE SCALE GENOMIC DNA]</scope>
    <source>
        <strain evidence="3 4">SAG 2145</strain>
    </source>
</reference>
<protein>
    <recommendedName>
        <fullName evidence="5">Heme-binding protein 2</fullName>
    </recommendedName>
</protein>
<dbReference type="SUPFAM" id="SSF55136">
    <property type="entry name" value="Probable bacterial effector-binding domain"/>
    <property type="match status" value="1"/>
</dbReference>